<feature type="domain" description="PsbP C-terminal" evidence="1">
    <location>
        <begin position="32"/>
        <end position="96"/>
    </location>
</feature>
<dbReference type="GO" id="GO:0005509">
    <property type="term" value="F:calcium ion binding"/>
    <property type="evidence" value="ECO:0007669"/>
    <property type="project" value="InterPro"/>
</dbReference>
<dbReference type="InterPro" id="IPR040442">
    <property type="entry name" value="Pyrv_kinase-like_dom_sf"/>
</dbReference>
<sequence length="178" mass="20117">MKAAKGKGAPIRVPKEALKPVDDGHVYSAPTQMRTIDGKNYYTFEYALTSPNFSRAAFATIAIGNGTGDTLIVGANERRWRRMRNQLKVVEDSFKVLVYHDLLGMMQHPHHAKVTPKFCKQYGQVGDVINKALSEYKEEVTNGFVGELHPDKNSDNKKYVLYTHKNIIVKYKDQALCL</sequence>
<dbReference type="Gene3D" id="3.40.1000.10">
    <property type="entry name" value="Mog1/PsbP, alpha/beta/alpha sandwich"/>
    <property type="match status" value="1"/>
</dbReference>
<dbReference type="SUPFAM" id="SSF55724">
    <property type="entry name" value="Mog1p/PsbP-like"/>
    <property type="match status" value="1"/>
</dbReference>
<dbReference type="PANTHER" id="PTHR31407">
    <property type="match status" value="1"/>
</dbReference>
<proteinExistence type="predicted"/>
<dbReference type="UniPathway" id="UPA00028">
    <property type="reaction ID" value="UER00003"/>
</dbReference>
<protein>
    <recommendedName>
        <fullName evidence="1">PsbP C-terminal domain-containing protein</fullName>
    </recommendedName>
</protein>
<organism evidence="2 3">
    <name type="scientific">Camellia sinensis</name>
    <name type="common">Tea plant</name>
    <name type="synonym">Thea sinensis</name>
    <dbReference type="NCBI Taxonomy" id="4442"/>
    <lineage>
        <taxon>Eukaryota</taxon>
        <taxon>Viridiplantae</taxon>
        <taxon>Streptophyta</taxon>
        <taxon>Embryophyta</taxon>
        <taxon>Tracheophyta</taxon>
        <taxon>Spermatophyta</taxon>
        <taxon>Magnoliopsida</taxon>
        <taxon>eudicotyledons</taxon>
        <taxon>Gunneridae</taxon>
        <taxon>Pentapetalae</taxon>
        <taxon>asterids</taxon>
        <taxon>Ericales</taxon>
        <taxon>Theaceae</taxon>
        <taxon>Camellia</taxon>
    </lineage>
</organism>
<evidence type="ECO:0000313" key="2">
    <source>
        <dbReference type="EMBL" id="KAF5946805.1"/>
    </source>
</evidence>
<dbReference type="AlphaFoldDB" id="A0A7J7H2L4"/>
<accession>A0A7J7H2L4</accession>
<dbReference type="GO" id="GO:0015979">
    <property type="term" value="P:photosynthesis"/>
    <property type="evidence" value="ECO:0007669"/>
    <property type="project" value="InterPro"/>
</dbReference>
<dbReference type="GO" id="GO:0009654">
    <property type="term" value="C:photosystem II oxygen evolving complex"/>
    <property type="evidence" value="ECO:0007669"/>
    <property type="project" value="InterPro"/>
</dbReference>
<name>A0A7J7H2L4_CAMSI</name>
<dbReference type="SUPFAM" id="SSF51621">
    <property type="entry name" value="Phosphoenolpyruvate/pyruvate domain"/>
    <property type="match status" value="1"/>
</dbReference>
<dbReference type="Pfam" id="PF01789">
    <property type="entry name" value="PsbP"/>
    <property type="match status" value="1"/>
</dbReference>
<dbReference type="PANTHER" id="PTHR31407:SF10">
    <property type="entry name" value="PHOTOSYNTHETIC NDH SUBUNIT OF LUMENAL LOCATION 1, CHLOROPLASTIC"/>
    <property type="match status" value="1"/>
</dbReference>
<dbReference type="Gene3D" id="3.20.20.60">
    <property type="entry name" value="Phosphoenolpyruvate-binding domains"/>
    <property type="match status" value="1"/>
</dbReference>
<dbReference type="InterPro" id="IPR015813">
    <property type="entry name" value="Pyrv/PenolPyrv_kinase-like_dom"/>
</dbReference>
<comment type="caution">
    <text evidence="2">The sequence shown here is derived from an EMBL/GenBank/DDBJ whole genome shotgun (WGS) entry which is preliminary data.</text>
</comment>
<reference evidence="3" key="1">
    <citation type="journal article" date="2020" name="Nat. Commun.">
        <title>Genome assembly of wild tea tree DASZ reveals pedigree and selection history of tea varieties.</title>
        <authorList>
            <person name="Zhang W."/>
            <person name="Zhang Y."/>
            <person name="Qiu H."/>
            <person name="Guo Y."/>
            <person name="Wan H."/>
            <person name="Zhang X."/>
            <person name="Scossa F."/>
            <person name="Alseekh S."/>
            <person name="Zhang Q."/>
            <person name="Wang P."/>
            <person name="Xu L."/>
            <person name="Schmidt M.H."/>
            <person name="Jia X."/>
            <person name="Li D."/>
            <person name="Zhu A."/>
            <person name="Guo F."/>
            <person name="Chen W."/>
            <person name="Ni D."/>
            <person name="Usadel B."/>
            <person name="Fernie A.R."/>
            <person name="Wen W."/>
        </authorList>
    </citation>
    <scope>NUCLEOTIDE SEQUENCE [LARGE SCALE GENOMIC DNA]</scope>
    <source>
        <strain evidence="3">cv. G240</strain>
    </source>
</reference>
<gene>
    <name evidence="2" type="ORF">HYC85_017033</name>
</gene>
<dbReference type="InterPro" id="IPR016123">
    <property type="entry name" value="Mog1/PsbP_a/b/a-sand"/>
</dbReference>
<keyword evidence="3" id="KW-1185">Reference proteome</keyword>
<reference evidence="2 3" key="2">
    <citation type="submission" date="2020-07" db="EMBL/GenBank/DDBJ databases">
        <title>Genome assembly of wild tea tree DASZ reveals pedigree and selection history of tea varieties.</title>
        <authorList>
            <person name="Zhang W."/>
        </authorList>
    </citation>
    <scope>NUCLEOTIDE SEQUENCE [LARGE SCALE GENOMIC DNA]</scope>
    <source>
        <strain evidence="3">cv. G240</strain>
        <tissue evidence="2">Leaf</tissue>
    </source>
</reference>
<evidence type="ECO:0000313" key="3">
    <source>
        <dbReference type="Proteomes" id="UP000593564"/>
    </source>
</evidence>
<dbReference type="GO" id="GO:0003864">
    <property type="term" value="F:3-methyl-2-oxobutanoate hydroxymethyltransferase activity"/>
    <property type="evidence" value="ECO:0007669"/>
    <property type="project" value="UniProtKB-EC"/>
</dbReference>
<dbReference type="GO" id="GO:0015940">
    <property type="term" value="P:pantothenate biosynthetic process"/>
    <property type="evidence" value="ECO:0007669"/>
    <property type="project" value="UniProtKB-UniPathway"/>
</dbReference>
<dbReference type="InterPro" id="IPR002683">
    <property type="entry name" value="PsbP_C"/>
</dbReference>
<dbReference type="GO" id="GO:0019898">
    <property type="term" value="C:extrinsic component of membrane"/>
    <property type="evidence" value="ECO:0007669"/>
    <property type="project" value="InterPro"/>
</dbReference>
<dbReference type="Proteomes" id="UP000593564">
    <property type="component" value="Unassembled WGS sequence"/>
</dbReference>
<evidence type="ECO:0000259" key="1">
    <source>
        <dbReference type="Pfam" id="PF01789"/>
    </source>
</evidence>
<dbReference type="EMBL" id="JACBKZ010000007">
    <property type="protein sequence ID" value="KAF5946805.1"/>
    <property type="molecule type" value="Genomic_DNA"/>
</dbReference>